<evidence type="ECO:0000313" key="3">
    <source>
        <dbReference type="Proteomes" id="UP000050901"/>
    </source>
</evidence>
<organism evidence="2 3">
    <name type="scientific">Limosilactobacillus mucosae DSM 13345</name>
    <dbReference type="NCBI Taxonomy" id="1423771"/>
    <lineage>
        <taxon>Bacteria</taxon>
        <taxon>Bacillati</taxon>
        <taxon>Bacillota</taxon>
        <taxon>Bacilli</taxon>
        <taxon>Lactobacillales</taxon>
        <taxon>Lactobacillaceae</taxon>
        <taxon>Limosilactobacillus</taxon>
    </lineage>
</organism>
<feature type="transmembrane region" description="Helical" evidence="1">
    <location>
        <begin position="16"/>
        <end position="36"/>
    </location>
</feature>
<dbReference type="Proteomes" id="UP000050901">
    <property type="component" value="Unassembled WGS sequence"/>
</dbReference>
<name>A0A0R1P1A8_LIMMU</name>
<evidence type="ECO:0000256" key="1">
    <source>
        <dbReference type="SAM" id="Phobius"/>
    </source>
</evidence>
<dbReference type="PATRIC" id="fig|1423771.3.peg.1640"/>
<keyword evidence="1" id="KW-0472">Membrane</keyword>
<accession>A0A0R1P1A8</accession>
<reference evidence="2 3" key="1">
    <citation type="journal article" date="2015" name="Genome Announc.">
        <title>Expanding the biotechnology potential of lactobacilli through comparative genomics of 213 strains and associated genera.</title>
        <authorList>
            <person name="Sun Z."/>
            <person name="Harris H.M."/>
            <person name="McCann A."/>
            <person name="Guo C."/>
            <person name="Argimon S."/>
            <person name="Zhang W."/>
            <person name="Yang X."/>
            <person name="Jeffery I.B."/>
            <person name="Cooney J.C."/>
            <person name="Kagawa T.F."/>
            <person name="Liu W."/>
            <person name="Song Y."/>
            <person name="Salvetti E."/>
            <person name="Wrobel A."/>
            <person name="Rasinkangas P."/>
            <person name="Parkhill J."/>
            <person name="Rea M.C."/>
            <person name="O'Sullivan O."/>
            <person name="Ritari J."/>
            <person name="Douillard F.P."/>
            <person name="Paul Ross R."/>
            <person name="Yang R."/>
            <person name="Briner A.E."/>
            <person name="Felis G.E."/>
            <person name="de Vos W.M."/>
            <person name="Barrangou R."/>
            <person name="Klaenhammer T.R."/>
            <person name="Caufield P.W."/>
            <person name="Cui Y."/>
            <person name="Zhang H."/>
            <person name="O'Toole P.W."/>
        </authorList>
    </citation>
    <scope>NUCLEOTIDE SEQUENCE [LARGE SCALE GENOMIC DNA]</scope>
    <source>
        <strain evidence="2 3">DSM 13345</strain>
    </source>
</reference>
<dbReference type="InterPro" id="IPR018672">
    <property type="entry name" value="DUF2140"/>
</dbReference>
<keyword evidence="1" id="KW-0812">Transmembrane</keyword>
<evidence type="ECO:0000313" key="2">
    <source>
        <dbReference type="EMBL" id="KRL26343.1"/>
    </source>
</evidence>
<protein>
    <recommendedName>
        <fullName evidence="4">DUF2140 family protein</fullName>
    </recommendedName>
</protein>
<dbReference type="Pfam" id="PF09911">
    <property type="entry name" value="DUF2140"/>
    <property type="match status" value="1"/>
</dbReference>
<evidence type="ECO:0008006" key="4">
    <source>
        <dbReference type="Google" id="ProtNLM"/>
    </source>
</evidence>
<comment type="caution">
    <text evidence="2">The sequence shown here is derived from an EMBL/GenBank/DDBJ whole genome shotgun (WGS) entry which is preliminary data.</text>
</comment>
<proteinExistence type="predicted"/>
<dbReference type="EMBL" id="AZEQ01000005">
    <property type="protein sequence ID" value="KRL26343.1"/>
    <property type="molecule type" value="Genomic_DNA"/>
</dbReference>
<gene>
    <name evidence="2" type="ORF">FC47_GL001603</name>
</gene>
<keyword evidence="1" id="KW-1133">Transmembrane helix</keyword>
<dbReference type="AlphaFoldDB" id="A0A0R1P1A8"/>
<sequence length="202" mass="22619">MNMEDKLKKQYNGWKAAFWVLVIVLIGSLLTVVHLASAPVKTPTETTAPKASDTSLELVLNQKQVNALANSYIKKIQKKSKKPQYRFIVGNQYATVIGHAKFLGVNVQYAMNCIPVKTSEGNILLKAKGLAVGRLNLPIGFVMGYIKKNYQLPNWVYINQKKKTILLDLNKYTKNKAVHAQADEINLADGQFKFLITVPQDN</sequence>